<dbReference type="SUPFAM" id="SSF49879">
    <property type="entry name" value="SMAD/FHA domain"/>
    <property type="match status" value="1"/>
</dbReference>
<dbReference type="Proteomes" id="UP001149140">
    <property type="component" value="Unassembled WGS sequence"/>
</dbReference>
<feature type="domain" description="FHA" evidence="3">
    <location>
        <begin position="18"/>
        <end position="67"/>
    </location>
</feature>
<dbReference type="EMBL" id="JAPDOD010000003">
    <property type="protein sequence ID" value="MDA0159904.1"/>
    <property type="molecule type" value="Genomic_DNA"/>
</dbReference>
<gene>
    <name evidence="4" type="ORF">OM076_06500</name>
</gene>
<protein>
    <submittedName>
        <fullName evidence="4">FHA domain-containing protein</fullName>
    </submittedName>
</protein>
<keyword evidence="2" id="KW-0812">Transmembrane</keyword>
<dbReference type="InterPro" id="IPR000253">
    <property type="entry name" value="FHA_dom"/>
</dbReference>
<name>A0A9X3MNU8_9ACTN</name>
<organism evidence="4 5">
    <name type="scientific">Solirubrobacter ginsenosidimutans</name>
    <dbReference type="NCBI Taxonomy" id="490573"/>
    <lineage>
        <taxon>Bacteria</taxon>
        <taxon>Bacillati</taxon>
        <taxon>Actinomycetota</taxon>
        <taxon>Thermoleophilia</taxon>
        <taxon>Solirubrobacterales</taxon>
        <taxon>Solirubrobacteraceae</taxon>
        <taxon>Solirubrobacter</taxon>
    </lineage>
</organism>
<keyword evidence="2" id="KW-1133">Transmembrane helix</keyword>
<dbReference type="Gene3D" id="2.60.200.20">
    <property type="match status" value="1"/>
</dbReference>
<dbReference type="PROSITE" id="PS50006">
    <property type="entry name" value="FHA_DOMAIN"/>
    <property type="match status" value="1"/>
</dbReference>
<feature type="transmembrane region" description="Helical" evidence="2">
    <location>
        <begin position="249"/>
        <end position="270"/>
    </location>
</feature>
<keyword evidence="1" id="KW-0597">Phosphoprotein</keyword>
<evidence type="ECO:0000313" key="5">
    <source>
        <dbReference type="Proteomes" id="UP001149140"/>
    </source>
</evidence>
<feature type="transmembrane region" description="Helical" evidence="2">
    <location>
        <begin position="416"/>
        <end position="434"/>
    </location>
</feature>
<dbReference type="InterPro" id="IPR050923">
    <property type="entry name" value="Cell_Proc_Reg/RNA_Proc"/>
</dbReference>
<feature type="transmembrane region" description="Helical" evidence="2">
    <location>
        <begin position="377"/>
        <end position="396"/>
    </location>
</feature>
<feature type="transmembrane region" description="Helical" evidence="2">
    <location>
        <begin position="282"/>
        <end position="299"/>
    </location>
</feature>
<keyword evidence="2" id="KW-0472">Membrane</keyword>
<evidence type="ECO:0000256" key="1">
    <source>
        <dbReference type="ARBA" id="ARBA00022553"/>
    </source>
</evidence>
<dbReference type="InterPro" id="IPR008984">
    <property type="entry name" value="SMAD_FHA_dom_sf"/>
</dbReference>
<dbReference type="CDD" id="cd00060">
    <property type="entry name" value="FHA"/>
    <property type="match status" value="1"/>
</dbReference>
<evidence type="ECO:0000256" key="2">
    <source>
        <dbReference type="SAM" id="Phobius"/>
    </source>
</evidence>
<sequence length="438" mass="46676">MLELVLPDRRRVALAGELTIGRSPPSDVLLLDPTVSRVHARILVDGGAARIEDAGSSYGTWLNGRRVVAATPLVAGASIRLGDSELQVARVPRENEAGATVVVPSAYTTRVGENPRLRSGYALKRLAASEGSRRWVLKDLRSGAFVRFSSEDAALIRLLDGSRSLADLSAEAVEGFGPDGLSRLALLLASLAERGLLSGSQPRPVDPGATSAGRRALLRRLLAPRTWSWPGAGRRFARLYRPALFSPPALAVFFAVAVAGLASFVALVVARYGTPFVVARKVGLGAVVFVVGRLAIASVHETAHGLVMTHFGRPVREAGFKVVLVFPYLYVDTSDAWFEPRRRRVAVSAAGPCSDLILGGAFSLACLASAAGATRDVFFQLAFGAYLGAFFNLNPIAPRDGQQIATDLLQRRGLRVARIVWLVLGTAIGAALVVRRFV</sequence>
<keyword evidence="5" id="KW-1185">Reference proteome</keyword>
<dbReference type="AlphaFoldDB" id="A0A9X3MNU8"/>
<evidence type="ECO:0000313" key="4">
    <source>
        <dbReference type="EMBL" id="MDA0159904.1"/>
    </source>
</evidence>
<dbReference type="PANTHER" id="PTHR23308">
    <property type="entry name" value="NUCLEAR INHIBITOR OF PROTEIN PHOSPHATASE-1"/>
    <property type="match status" value="1"/>
</dbReference>
<dbReference type="RefSeq" id="WP_270038667.1">
    <property type="nucleotide sequence ID" value="NZ_JAPDOD010000003.1"/>
</dbReference>
<dbReference type="CDD" id="cd05709">
    <property type="entry name" value="S2P-M50"/>
    <property type="match status" value="1"/>
</dbReference>
<dbReference type="SMART" id="SM00240">
    <property type="entry name" value="FHA"/>
    <property type="match status" value="1"/>
</dbReference>
<accession>A0A9X3MNU8</accession>
<dbReference type="Pfam" id="PF00498">
    <property type="entry name" value="FHA"/>
    <property type="match status" value="1"/>
</dbReference>
<reference evidence="4" key="1">
    <citation type="submission" date="2022-10" db="EMBL/GenBank/DDBJ databases">
        <title>The WGS of Solirubrobacter ginsenosidimutans DSM 21036.</title>
        <authorList>
            <person name="Jiang Z."/>
        </authorList>
    </citation>
    <scope>NUCLEOTIDE SEQUENCE</scope>
    <source>
        <strain evidence="4">DSM 21036</strain>
    </source>
</reference>
<comment type="caution">
    <text evidence="4">The sequence shown here is derived from an EMBL/GenBank/DDBJ whole genome shotgun (WGS) entry which is preliminary data.</text>
</comment>
<proteinExistence type="predicted"/>
<evidence type="ECO:0000259" key="3">
    <source>
        <dbReference type="PROSITE" id="PS50006"/>
    </source>
</evidence>